<dbReference type="GO" id="GO:0043022">
    <property type="term" value="F:ribosome binding"/>
    <property type="evidence" value="ECO:0007669"/>
    <property type="project" value="TreeGrafter"/>
</dbReference>
<reference evidence="1" key="2">
    <citation type="submission" date="2020-05" db="UniProtKB">
        <authorList>
            <consortium name="EnsemblMetazoa"/>
        </authorList>
    </citation>
    <scope>IDENTIFICATION</scope>
    <source>
        <strain evidence="1">FAR1</strain>
    </source>
</reference>
<dbReference type="AlphaFoldDB" id="A0A182Q9Q9"/>
<dbReference type="GO" id="GO:0032979">
    <property type="term" value="P:protein insertion into mitochondrial inner membrane from matrix"/>
    <property type="evidence" value="ECO:0007669"/>
    <property type="project" value="TreeGrafter"/>
</dbReference>
<sequence length="296" mass="33708">MFLVKSTVKFKQLTRCLGSFSRLPYGGSSLSLVGTNASKHGYSTLSAWTVGTKQATIGPAYISNHNVVQKRWNSTDEQQSSHQRQIRKPRPVLMDFPQLVWPSVIKTIRNWIMVHFIIRPYFDRDFVLPDFIQGAKQALQACAYIAIDFDPLQVVSSSLAGGEMKQLEGLVDRAAIADLKQSLAKMSVAERYDIQVDKEDVYFSFPYQVGVMFDESEDDSQKRFVEITMVFHVLRGLKGMIERGESVPLNVGVLPEFRDKISICNYRFIKEFTKGVDSDWTVNVVNHFKPSDYIDQ</sequence>
<dbReference type="Proteomes" id="UP000075886">
    <property type="component" value="Unassembled WGS sequence"/>
</dbReference>
<dbReference type="EnsemblMetazoa" id="AFAF005846-RA">
    <property type="protein sequence ID" value="AFAF005846-PA"/>
    <property type="gene ID" value="AFAF005846"/>
</dbReference>
<evidence type="ECO:0008006" key="3">
    <source>
        <dbReference type="Google" id="ProtNLM"/>
    </source>
</evidence>
<reference evidence="2" key="1">
    <citation type="submission" date="2014-01" db="EMBL/GenBank/DDBJ databases">
        <title>The Genome Sequence of Anopheles farauti FAR1 (V2).</title>
        <authorList>
            <consortium name="The Broad Institute Genomics Platform"/>
            <person name="Neafsey D.E."/>
            <person name="Besansky N."/>
            <person name="Howell P."/>
            <person name="Walton C."/>
            <person name="Young S.K."/>
            <person name="Zeng Q."/>
            <person name="Gargeya S."/>
            <person name="Fitzgerald M."/>
            <person name="Haas B."/>
            <person name="Abouelleil A."/>
            <person name="Allen A.W."/>
            <person name="Alvarado L."/>
            <person name="Arachchi H.M."/>
            <person name="Berlin A.M."/>
            <person name="Chapman S.B."/>
            <person name="Gainer-Dewar J."/>
            <person name="Goldberg J."/>
            <person name="Griggs A."/>
            <person name="Gujja S."/>
            <person name="Hansen M."/>
            <person name="Howarth C."/>
            <person name="Imamovic A."/>
            <person name="Ireland A."/>
            <person name="Larimer J."/>
            <person name="McCowan C."/>
            <person name="Murphy C."/>
            <person name="Pearson M."/>
            <person name="Poon T.W."/>
            <person name="Priest M."/>
            <person name="Roberts A."/>
            <person name="Saif S."/>
            <person name="Shea T."/>
            <person name="Sisk P."/>
            <person name="Sykes S."/>
            <person name="Wortman J."/>
            <person name="Nusbaum C."/>
            <person name="Birren B."/>
        </authorList>
    </citation>
    <scope>NUCLEOTIDE SEQUENCE [LARGE SCALE GENOMIC DNA]</scope>
    <source>
        <strain evidence="2">FAR1</strain>
    </source>
</reference>
<name>A0A182Q9Q9_9DIPT</name>
<dbReference type="VEuPathDB" id="VectorBase:AFAF005846"/>
<evidence type="ECO:0000313" key="1">
    <source>
        <dbReference type="EnsemblMetazoa" id="AFAF005846-PA"/>
    </source>
</evidence>
<dbReference type="EMBL" id="AXCN02000660">
    <property type="status" value="NOT_ANNOTATED_CDS"/>
    <property type="molecule type" value="Genomic_DNA"/>
</dbReference>
<protein>
    <recommendedName>
        <fullName evidence="3">Juvenile hormone esterase binding protein</fullName>
    </recommendedName>
</protein>
<evidence type="ECO:0000313" key="2">
    <source>
        <dbReference type="Proteomes" id="UP000075886"/>
    </source>
</evidence>
<dbReference type="PANTHER" id="PTHR13333">
    <property type="entry name" value="M-AAA PROTEASE-INTERACTING PROTEIN 1, MITOCHONDRIAL"/>
    <property type="match status" value="1"/>
</dbReference>
<dbReference type="STRING" id="69004.A0A182Q9Q9"/>
<organism evidence="1 2">
    <name type="scientific">Anopheles farauti</name>
    <dbReference type="NCBI Taxonomy" id="69004"/>
    <lineage>
        <taxon>Eukaryota</taxon>
        <taxon>Metazoa</taxon>
        <taxon>Ecdysozoa</taxon>
        <taxon>Arthropoda</taxon>
        <taxon>Hexapoda</taxon>
        <taxon>Insecta</taxon>
        <taxon>Pterygota</taxon>
        <taxon>Neoptera</taxon>
        <taxon>Endopterygota</taxon>
        <taxon>Diptera</taxon>
        <taxon>Nematocera</taxon>
        <taxon>Culicoidea</taxon>
        <taxon>Culicidae</taxon>
        <taxon>Anophelinae</taxon>
        <taxon>Anopheles</taxon>
    </lineage>
</organism>
<proteinExistence type="predicted"/>
<accession>A0A182Q9Q9</accession>
<keyword evidence="2" id="KW-1185">Reference proteome</keyword>
<dbReference type="GO" id="GO:0005743">
    <property type="term" value="C:mitochondrial inner membrane"/>
    <property type="evidence" value="ECO:0007669"/>
    <property type="project" value="TreeGrafter"/>
</dbReference>
<dbReference type="PANTHER" id="PTHR13333:SF5">
    <property type="entry name" value="M-AAA PROTEASE-INTERACTING PROTEIN 1, MITOCHONDRIAL"/>
    <property type="match status" value="1"/>
</dbReference>